<accession>A0AAV5J4L1</accession>
<dbReference type="AlphaFoldDB" id="A0AAV5J4L1"/>
<dbReference type="Proteomes" id="UP001054252">
    <property type="component" value="Unassembled WGS sequence"/>
</dbReference>
<organism evidence="2 3">
    <name type="scientific">Rubroshorea leprosula</name>
    <dbReference type="NCBI Taxonomy" id="152421"/>
    <lineage>
        <taxon>Eukaryota</taxon>
        <taxon>Viridiplantae</taxon>
        <taxon>Streptophyta</taxon>
        <taxon>Embryophyta</taxon>
        <taxon>Tracheophyta</taxon>
        <taxon>Spermatophyta</taxon>
        <taxon>Magnoliopsida</taxon>
        <taxon>eudicotyledons</taxon>
        <taxon>Gunneridae</taxon>
        <taxon>Pentapetalae</taxon>
        <taxon>rosids</taxon>
        <taxon>malvids</taxon>
        <taxon>Malvales</taxon>
        <taxon>Dipterocarpaceae</taxon>
        <taxon>Rubroshorea</taxon>
    </lineage>
</organism>
<reference evidence="2 3" key="1">
    <citation type="journal article" date="2021" name="Commun. Biol.">
        <title>The genome of Shorea leprosula (Dipterocarpaceae) highlights the ecological relevance of drought in aseasonal tropical rainforests.</title>
        <authorList>
            <person name="Ng K.K.S."/>
            <person name="Kobayashi M.J."/>
            <person name="Fawcett J.A."/>
            <person name="Hatakeyama M."/>
            <person name="Paape T."/>
            <person name="Ng C.H."/>
            <person name="Ang C.C."/>
            <person name="Tnah L.H."/>
            <person name="Lee C.T."/>
            <person name="Nishiyama T."/>
            <person name="Sese J."/>
            <person name="O'Brien M.J."/>
            <person name="Copetti D."/>
            <person name="Mohd Noor M.I."/>
            <person name="Ong R.C."/>
            <person name="Putra M."/>
            <person name="Sireger I.Z."/>
            <person name="Indrioko S."/>
            <person name="Kosugi Y."/>
            <person name="Izuno A."/>
            <person name="Isagi Y."/>
            <person name="Lee S.L."/>
            <person name="Shimizu K.K."/>
        </authorList>
    </citation>
    <scope>NUCLEOTIDE SEQUENCE [LARGE SCALE GENOMIC DNA]</scope>
    <source>
        <strain evidence="2">214</strain>
    </source>
</reference>
<sequence>METHFLILPPFPTASLPLLFLTPYTINLNKSKSNTVARCGPPGGQFRFDPIDDEPYSDDEFRFAGTKKKQRVWWSDYDDNDEDWWEFEEDDEFWVFKVFKAFTWMLPAIAISLLLGNGPDAFLMALAVPLAQSALSLVFDKVWGRTSDSWRPTPKTKQRKKPFAPASNNVKTSRGRKEENTTDGEASYQSWVGRASGFRNSGAKRATKYGGWDQLDMQMGTQKKASNRKANWVPKQQTMSKLSRTGRVREVPLLVRLLVAIFPFLSSWTKIL</sequence>
<comment type="caution">
    <text evidence="2">The sequence shown here is derived from an EMBL/GenBank/DDBJ whole genome shotgun (WGS) entry which is preliminary data.</text>
</comment>
<feature type="region of interest" description="Disordered" evidence="1">
    <location>
        <begin position="149"/>
        <end position="187"/>
    </location>
</feature>
<gene>
    <name evidence="2" type="ORF">SLEP1_g18902</name>
</gene>
<dbReference type="PANTHER" id="PTHR35719:SF5">
    <property type="entry name" value="T6K12.7 PROTEIN"/>
    <property type="match status" value="1"/>
</dbReference>
<keyword evidence="3" id="KW-1185">Reference proteome</keyword>
<evidence type="ECO:0000313" key="2">
    <source>
        <dbReference type="EMBL" id="GKV07099.1"/>
    </source>
</evidence>
<dbReference type="EMBL" id="BPVZ01000026">
    <property type="protein sequence ID" value="GKV07099.1"/>
    <property type="molecule type" value="Genomic_DNA"/>
</dbReference>
<evidence type="ECO:0000256" key="1">
    <source>
        <dbReference type="SAM" id="MobiDB-lite"/>
    </source>
</evidence>
<name>A0AAV5J4L1_9ROSI</name>
<dbReference type="PANTHER" id="PTHR35719">
    <property type="entry name" value="OS01G0680600 PROTEIN"/>
    <property type="match status" value="1"/>
</dbReference>
<evidence type="ECO:0000313" key="3">
    <source>
        <dbReference type="Proteomes" id="UP001054252"/>
    </source>
</evidence>
<proteinExistence type="predicted"/>
<protein>
    <submittedName>
        <fullName evidence="2">Uncharacterized protein</fullName>
    </submittedName>
</protein>